<dbReference type="Proteomes" id="UP000028486">
    <property type="component" value="Chromosome"/>
</dbReference>
<organism evidence="2 3">
    <name type="scientific">Campylobacter iguaniorum</name>
    <dbReference type="NCBI Taxonomy" id="1244531"/>
    <lineage>
        <taxon>Bacteria</taxon>
        <taxon>Pseudomonadati</taxon>
        <taxon>Campylobacterota</taxon>
        <taxon>Epsilonproteobacteria</taxon>
        <taxon>Campylobacterales</taxon>
        <taxon>Campylobacteraceae</taxon>
        <taxon>Campylobacter</taxon>
    </lineage>
</organism>
<dbReference type="PATRIC" id="fig|1244531.5.peg.730"/>
<dbReference type="EMBL" id="CP009043">
    <property type="protein sequence ID" value="AII14579.1"/>
    <property type="molecule type" value="Genomic_DNA"/>
</dbReference>
<proteinExistence type="predicted"/>
<dbReference type="HOGENOM" id="CLU_077334_0_0_7"/>
<evidence type="ECO:0000313" key="2">
    <source>
        <dbReference type="EMBL" id="AII14579.1"/>
    </source>
</evidence>
<dbReference type="SUPFAM" id="SSF75708">
    <property type="entry name" value="Chemotaxis phosphatase CheZ"/>
    <property type="match status" value="1"/>
</dbReference>
<feature type="compositionally biased region" description="Basic and acidic residues" evidence="1">
    <location>
        <begin position="23"/>
        <end position="65"/>
    </location>
</feature>
<feature type="compositionally biased region" description="Acidic residues" evidence="1">
    <location>
        <begin position="1"/>
        <end position="22"/>
    </location>
</feature>
<evidence type="ECO:0008006" key="4">
    <source>
        <dbReference type="Google" id="ProtNLM"/>
    </source>
</evidence>
<protein>
    <recommendedName>
        <fullName evidence="4">Chemotaxis protein</fullName>
    </recommendedName>
</protein>
<dbReference type="STRING" id="1244531.CIG2463D_0734"/>
<keyword evidence="3" id="KW-1185">Reference proteome</keyword>
<sequence length="253" mass="28971">MTQEELDALMAEGLDDDNSEDTNDQKVLDESSQIDEIKDTQDEPLEKIEEIKPLDEISPTKEENQNYRVSSTSAWPPPPPTDDHKMVRQLDDVTKDSEEKATEMFDKLETINNFFMDAENLCNEAKDVASKNIEVFEKLCAKFPNVDTFSSSLEQNQNMLNNIDDVISNLQMGQDEVMMTMDMMQYQDIHRQKIERVINVMRALSKYMNSLFEGKVEDEKRVSSAVHIEGDTTTENIVSNEDIEALIESLGKK</sequence>
<dbReference type="eggNOG" id="ENOG50338G0">
    <property type="taxonomic scope" value="Bacteria"/>
</dbReference>
<dbReference type="Gene3D" id="1.10.287.500">
    <property type="entry name" value="Helix hairpin bin"/>
    <property type="match status" value="1"/>
</dbReference>
<accession>A0A076FFE5</accession>
<reference evidence="3" key="1">
    <citation type="journal article" date="2014" name="Genome Announc.">
        <title>Complete Genome Sequence of Campylobacter iguaniorum Strain 1485ET, Isolated from a Bearded Dragon (Pogona vitticeps).</title>
        <authorList>
            <person name="Gilbert M.J."/>
            <person name="Miller W.G."/>
            <person name="Yee E."/>
            <person name="Kik M."/>
            <person name="Wagenaar J.A."/>
            <person name="Duim B."/>
        </authorList>
    </citation>
    <scope>NUCLEOTIDE SEQUENCE [LARGE SCALE GENOMIC DNA]</scope>
    <source>
        <strain evidence="3">1485E</strain>
    </source>
</reference>
<evidence type="ECO:0000256" key="1">
    <source>
        <dbReference type="SAM" id="MobiDB-lite"/>
    </source>
</evidence>
<dbReference type="KEGG" id="caj:CIG1485E_0733"/>
<evidence type="ECO:0000313" key="3">
    <source>
        <dbReference type="Proteomes" id="UP000028486"/>
    </source>
</evidence>
<dbReference type="OrthoDB" id="5347695at2"/>
<name>A0A076FFE5_9BACT</name>
<feature type="region of interest" description="Disordered" evidence="1">
    <location>
        <begin position="1"/>
        <end position="84"/>
    </location>
</feature>
<dbReference type="RefSeq" id="WP_038453801.1">
    <property type="nucleotide sequence ID" value="NZ_CP009043.1"/>
</dbReference>
<dbReference type="AlphaFoldDB" id="A0A076FFE5"/>
<gene>
    <name evidence="2" type="ORF">CIG1485E_0733</name>
</gene>